<evidence type="ECO:0000313" key="5">
    <source>
        <dbReference type="EMBL" id="TDR72471.1"/>
    </source>
</evidence>
<dbReference type="RefSeq" id="WP_133683467.1">
    <property type="nucleotide sequence ID" value="NZ_SNZP01000016.1"/>
</dbReference>
<keyword evidence="2 4" id="KW-0479">Metal-binding</keyword>
<dbReference type="NCBIfam" id="TIGR03421">
    <property type="entry name" value="FeS_CyaY"/>
    <property type="match status" value="1"/>
</dbReference>
<dbReference type="PROSITE" id="PS50810">
    <property type="entry name" value="FRATAXIN_2"/>
    <property type="match status" value="1"/>
</dbReference>
<evidence type="ECO:0000256" key="3">
    <source>
        <dbReference type="ARBA" id="ARBA00023004"/>
    </source>
</evidence>
<dbReference type="GO" id="GO:0016226">
    <property type="term" value="P:iron-sulfur cluster assembly"/>
    <property type="evidence" value="ECO:0007669"/>
    <property type="project" value="UniProtKB-UniRule"/>
</dbReference>
<accession>A0A4R7AYE6</accession>
<organism evidence="5 6">
    <name type="scientific">Paludibacterium purpuratum</name>
    <dbReference type="NCBI Taxonomy" id="1144873"/>
    <lineage>
        <taxon>Bacteria</taxon>
        <taxon>Pseudomonadati</taxon>
        <taxon>Pseudomonadota</taxon>
        <taxon>Betaproteobacteria</taxon>
        <taxon>Neisseriales</taxon>
        <taxon>Chromobacteriaceae</taxon>
        <taxon>Paludibacterium</taxon>
    </lineage>
</organism>
<evidence type="ECO:0000256" key="4">
    <source>
        <dbReference type="HAMAP-Rule" id="MF_00142"/>
    </source>
</evidence>
<dbReference type="InterPro" id="IPR047584">
    <property type="entry name" value="CyaY"/>
</dbReference>
<dbReference type="Pfam" id="PF01491">
    <property type="entry name" value="Frataxin_Cyay"/>
    <property type="match status" value="1"/>
</dbReference>
<dbReference type="EMBL" id="SNZP01000016">
    <property type="protein sequence ID" value="TDR72471.1"/>
    <property type="molecule type" value="Genomic_DNA"/>
</dbReference>
<keyword evidence="3 4" id="KW-0408">Iron</keyword>
<comment type="caution">
    <text evidence="5">The sequence shown here is derived from an EMBL/GenBank/DDBJ whole genome shotgun (WGS) entry which is preliminary data.</text>
</comment>
<dbReference type="PANTHER" id="PTHR16821">
    <property type="entry name" value="FRATAXIN"/>
    <property type="match status" value="1"/>
</dbReference>
<gene>
    <name evidence="4" type="primary">cyaY</name>
    <name evidence="5" type="ORF">DFP86_11635</name>
</gene>
<evidence type="ECO:0000313" key="6">
    <source>
        <dbReference type="Proteomes" id="UP000295611"/>
    </source>
</evidence>
<dbReference type="AlphaFoldDB" id="A0A4R7AYE6"/>
<name>A0A4R7AYE6_9NEIS</name>
<dbReference type="InterPro" id="IPR036524">
    <property type="entry name" value="Frataxin/CyaY_sf"/>
</dbReference>
<dbReference type="HAMAP" id="MF_00142">
    <property type="entry name" value="CyaY"/>
    <property type="match status" value="1"/>
</dbReference>
<dbReference type="OrthoDB" id="285675at2"/>
<dbReference type="PANTHER" id="PTHR16821:SF2">
    <property type="entry name" value="FRATAXIN, MITOCHONDRIAL"/>
    <property type="match status" value="1"/>
</dbReference>
<dbReference type="GO" id="GO:0008198">
    <property type="term" value="F:ferrous iron binding"/>
    <property type="evidence" value="ECO:0007669"/>
    <property type="project" value="TreeGrafter"/>
</dbReference>
<dbReference type="GO" id="GO:0008199">
    <property type="term" value="F:ferric iron binding"/>
    <property type="evidence" value="ECO:0007669"/>
    <property type="project" value="InterPro"/>
</dbReference>
<dbReference type="Proteomes" id="UP000295611">
    <property type="component" value="Unassembled WGS sequence"/>
</dbReference>
<dbReference type="SMART" id="SM01219">
    <property type="entry name" value="Frataxin_Cyay"/>
    <property type="match status" value="1"/>
</dbReference>
<dbReference type="PROSITE" id="PS01344">
    <property type="entry name" value="FRATAXIN_1"/>
    <property type="match status" value="1"/>
</dbReference>
<dbReference type="InterPro" id="IPR002908">
    <property type="entry name" value="Frataxin/CyaY"/>
</dbReference>
<reference evidence="5 6" key="1">
    <citation type="submission" date="2019-03" db="EMBL/GenBank/DDBJ databases">
        <title>Genomic Encyclopedia of Type Strains, Phase III (KMG-III): the genomes of soil and plant-associated and newly described type strains.</title>
        <authorList>
            <person name="Whitman W."/>
        </authorList>
    </citation>
    <scope>NUCLEOTIDE SEQUENCE [LARGE SCALE GENOMIC DNA]</scope>
    <source>
        <strain evidence="5 6">CECT 8976</strain>
    </source>
</reference>
<sequence>MTESEFLDLTDTLLDSLQTALDESALDLDYELNGGVLEIEFDSGEKIIVNRHVPNQEIWVAAKSGGFHFGLNEQGQWRNTRDGSELGQALSQLIGRSAGETFSWQTA</sequence>
<comment type="similarity">
    <text evidence="1 4">Belongs to the frataxin family.</text>
</comment>
<evidence type="ECO:0000256" key="2">
    <source>
        <dbReference type="ARBA" id="ARBA00022723"/>
    </source>
</evidence>
<dbReference type="GO" id="GO:0005829">
    <property type="term" value="C:cytosol"/>
    <property type="evidence" value="ECO:0007669"/>
    <property type="project" value="TreeGrafter"/>
</dbReference>
<evidence type="ECO:0000256" key="1">
    <source>
        <dbReference type="ARBA" id="ARBA00008183"/>
    </source>
</evidence>
<protein>
    <recommendedName>
        <fullName evidence="4">Iron-sulfur cluster assembly protein CyaY</fullName>
    </recommendedName>
</protein>
<keyword evidence="6" id="KW-1185">Reference proteome</keyword>
<dbReference type="Gene3D" id="3.30.920.10">
    <property type="entry name" value="Frataxin/CyaY"/>
    <property type="match status" value="1"/>
</dbReference>
<dbReference type="InterPro" id="IPR020895">
    <property type="entry name" value="Frataxin_CS"/>
</dbReference>
<comment type="function">
    <text evidence="4">Involved in iron-sulfur (Fe-S) cluster assembly. May act as a regulator of Fe-S biogenesis.</text>
</comment>
<proteinExistence type="inferred from homology"/>
<dbReference type="SUPFAM" id="SSF55387">
    <property type="entry name" value="Frataxin/Nqo15-like"/>
    <property type="match status" value="1"/>
</dbReference>